<name>A0A8C4QHW8_EPTBU</name>
<keyword evidence="2" id="KW-1185">Reference proteome</keyword>
<dbReference type="GO" id="GO:0030897">
    <property type="term" value="C:HOPS complex"/>
    <property type="evidence" value="ECO:0007669"/>
    <property type="project" value="TreeGrafter"/>
</dbReference>
<reference evidence="1" key="2">
    <citation type="submission" date="2025-09" db="UniProtKB">
        <authorList>
            <consortium name="Ensembl"/>
        </authorList>
    </citation>
    <scope>IDENTIFICATION</scope>
</reference>
<evidence type="ECO:0000313" key="2">
    <source>
        <dbReference type="Proteomes" id="UP000694388"/>
    </source>
</evidence>
<dbReference type="GeneTree" id="ENSGT00390000010672"/>
<protein>
    <submittedName>
        <fullName evidence="1">Uncharacterized protein</fullName>
    </submittedName>
</protein>
<dbReference type="InterPro" id="IPR045111">
    <property type="entry name" value="Vps41/Vps8"/>
</dbReference>
<dbReference type="OMA" id="KADCTID"/>
<reference evidence="1" key="1">
    <citation type="submission" date="2025-08" db="UniProtKB">
        <authorList>
            <consortium name="Ensembl"/>
        </authorList>
    </citation>
    <scope>IDENTIFICATION</scope>
</reference>
<sequence length="510" mass="57065">MYPHVRTLLRFDTREFLNVLALTFVDVTDDRQALEFQQRIVDVLLKVMVEGGGFSPSQVGSLFTFLARQLARPDNTLFVNRQLFEQVLEFLCTSGDNSRHAERQQALLELLQAGGTSHFEEEYLLGLAEKAQFYHVCEFILERKEQYGSIVLCYLRDHARQEAVFPYIHNLLSLPGYTPAQCAAVRQQTLSHMKDLAEINARKTADLVVDHFGAEILQVLDSLQSSPQLLLHFLESLLEPLGSGQGVRNIGEGPVVAKTYLELLSGEKPTAVLPFLKSCDMYYLEEAIQIVECHSVLDAVSYLLEKKGDAKGAFTVILKVLKKDLQSYVNAQGSVEDSSGQSLSNVESTLMDVVGLCQRNSGKLEEREREGLWFPLLEVMLAQQRKLGPKFSAQVEELKGLTREVINSMAGFIAIPSILLRLLQDPAYSASKFGEVKDLMLTMLDTFNYEKTLLSTTTDLIRHDLHWALSQLRGAAARGLHPRGEACGLCGQAFRQRHGPTGDRKLLVFG</sequence>
<dbReference type="GO" id="GO:0034058">
    <property type="term" value="P:endosomal vesicle fusion"/>
    <property type="evidence" value="ECO:0007669"/>
    <property type="project" value="TreeGrafter"/>
</dbReference>
<dbReference type="GO" id="GO:0006623">
    <property type="term" value="P:protein targeting to vacuole"/>
    <property type="evidence" value="ECO:0007669"/>
    <property type="project" value="InterPro"/>
</dbReference>
<dbReference type="GO" id="GO:0033263">
    <property type="term" value="C:CORVET complex"/>
    <property type="evidence" value="ECO:0007669"/>
    <property type="project" value="TreeGrafter"/>
</dbReference>
<proteinExistence type="predicted"/>
<evidence type="ECO:0000313" key="1">
    <source>
        <dbReference type="Ensembl" id="ENSEBUP00000015655.1"/>
    </source>
</evidence>
<dbReference type="PANTHER" id="PTHR12616:SF8">
    <property type="entry name" value="VACUOLAR PROTEIN SORTING-ASSOCIATED PROTEIN 8 HOMOLOG"/>
    <property type="match status" value="1"/>
</dbReference>
<accession>A0A8C4QHW8</accession>
<dbReference type="Proteomes" id="UP000694388">
    <property type="component" value="Unplaced"/>
</dbReference>
<organism evidence="1 2">
    <name type="scientific">Eptatretus burgeri</name>
    <name type="common">Inshore hagfish</name>
    <dbReference type="NCBI Taxonomy" id="7764"/>
    <lineage>
        <taxon>Eukaryota</taxon>
        <taxon>Metazoa</taxon>
        <taxon>Chordata</taxon>
        <taxon>Craniata</taxon>
        <taxon>Vertebrata</taxon>
        <taxon>Cyclostomata</taxon>
        <taxon>Myxini</taxon>
        <taxon>Myxiniformes</taxon>
        <taxon>Myxinidae</taxon>
        <taxon>Eptatretinae</taxon>
        <taxon>Eptatretus</taxon>
    </lineage>
</organism>
<dbReference type="Ensembl" id="ENSEBUT00000016231.1">
    <property type="protein sequence ID" value="ENSEBUP00000015655.1"/>
    <property type="gene ID" value="ENSEBUG00000009858.1"/>
</dbReference>
<dbReference type="GO" id="GO:0005770">
    <property type="term" value="C:late endosome"/>
    <property type="evidence" value="ECO:0007669"/>
    <property type="project" value="TreeGrafter"/>
</dbReference>
<dbReference type="AlphaFoldDB" id="A0A8C4QHW8"/>
<dbReference type="PANTHER" id="PTHR12616">
    <property type="entry name" value="VACUOLAR PROTEIN SORTING VPS41"/>
    <property type="match status" value="1"/>
</dbReference>
<dbReference type="Pfam" id="PF23556">
    <property type="entry name" value="TPR_Vps41"/>
    <property type="match status" value="1"/>
</dbReference>
<dbReference type="GO" id="GO:0005769">
    <property type="term" value="C:early endosome"/>
    <property type="evidence" value="ECO:0007669"/>
    <property type="project" value="TreeGrafter"/>
</dbReference>